<keyword evidence="2" id="KW-0732">Signal</keyword>
<keyword evidence="1" id="KW-0812">Transmembrane</keyword>
<feature type="signal peptide" evidence="2">
    <location>
        <begin position="1"/>
        <end position="22"/>
    </location>
</feature>
<sequence>MKNLSKFMLTAGLMLTASLALAHPGHGDVLHTHNAFLSGIMHPFMGLDHLLAMAAIGFWSMRQNDTMKSGTPLFVVGGMVLGAAIAWAGVSLAGVETGIAMSVLLAGVLIATLAKLPTAIGGTLVALFMIAHGYAHGAEMAAGSNIVTYMIGFVAATLAITFGGRALGAAMQKSDNRITRALGGVVAVIGGFMAAS</sequence>
<dbReference type="PIRSF" id="PIRSF016919">
    <property type="entry name" value="HupE_UreJ"/>
    <property type="match status" value="1"/>
</dbReference>
<keyword evidence="1" id="KW-1133">Transmembrane helix</keyword>
<name>A0A1R4G9N6_9GAMM</name>
<dbReference type="Pfam" id="PF04955">
    <property type="entry name" value="HupE_UreJ"/>
    <property type="match status" value="1"/>
</dbReference>
<accession>A0A1R4G9N6</accession>
<feature type="transmembrane region" description="Helical" evidence="1">
    <location>
        <begin position="178"/>
        <end position="195"/>
    </location>
</feature>
<dbReference type="Proteomes" id="UP000188357">
    <property type="component" value="Unassembled WGS sequence"/>
</dbReference>
<feature type="chain" id="PRO_5012842535" evidence="2">
    <location>
        <begin position="23"/>
        <end position="196"/>
    </location>
</feature>
<evidence type="ECO:0000256" key="1">
    <source>
        <dbReference type="SAM" id="Phobius"/>
    </source>
</evidence>
<feature type="transmembrane region" description="Helical" evidence="1">
    <location>
        <begin position="43"/>
        <end position="61"/>
    </location>
</feature>
<keyword evidence="4" id="KW-1185">Reference proteome</keyword>
<dbReference type="InterPro" id="IPR007038">
    <property type="entry name" value="HupE_UreJ"/>
</dbReference>
<dbReference type="EMBL" id="FUGE01000022">
    <property type="protein sequence ID" value="SJM64722.1"/>
    <property type="molecule type" value="Genomic_DNA"/>
</dbReference>
<gene>
    <name evidence="3" type="ORF">A1232T_00046</name>
</gene>
<dbReference type="RefSeq" id="WP_077449923.1">
    <property type="nucleotide sequence ID" value="NZ_FUGE01000022.1"/>
</dbReference>
<dbReference type="AlphaFoldDB" id="A0A1R4G9N6"/>
<reference evidence="3 4" key="1">
    <citation type="submission" date="2017-02" db="EMBL/GenBank/DDBJ databases">
        <authorList>
            <person name="Peterson S.W."/>
        </authorList>
    </citation>
    <scope>NUCLEOTIDE SEQUENCE [LARGE SCALE GENOMIC DNA]</scope>
    <source>
        <strain evidence="3">Psychrobacter_piechaudii</strain>
    </source>
</reference>
<protein>
    <submittedName>
        <fullName evidence="3">HupE / UreJ protein</fullName>
    </submittedName>
</protein>
<evidence type="ECO:0000256" key="2">
    <source>
        <dbReference type="SAM" id="SignalP"/>
    </source>
</evidence>
<feature type="transmembrane region" description="Helical" evidence="1">
    <location>
        <begin position="146"/>
        <end position="166"/>
    </location>
</feature>
<evidence type="ECO:0000313" key="3">
    <source>
        <dbReference type="EMBL" id="SJM64722.1"/>
    </source>
</evidence>
<feature type="transmembrane region" description="Helical" evidence="1">
    <location>
        <begin position="73"/>
        <end position="95"/>
    </location>
</feature>
<feature type="transmembrane region" description="Helical" evidence="1">
    <location>
        <begin position="101"/>
        <end position="134"/>
    </location>
</feature>
<dbReference type="STRING" id="1945521.A1232T_00046"/>
<keyword evidence="1" id="KW-0472">Membrane</keyword>
<evidence type="ECO:0000313" key="4">
    <source>
        <dbReference type="Proteomes" id="UP000188357"/>
    </source>
</evidence>
<proteinExistence type="predicted"/>
<dbReference type="OrthoDB" id="9808192at2"/>
<organism evidence="3 4">
    <name type="scientific">Psychrobacter piechaudii</name>
    <dbReference type="NCBI Taxonomy" id="1945521"/>
    <lineage>
        <taxon>Bacteria</taxon>
        <taxon>Pseudomonadati</taxon>
        <taxon>Pseudomonadota</taxon>
        <taxon>Gammaproteobacteria</taxon>
        <taxon>Moraxellales</taxon>
        <taxon>Moraxellaceae</taxon>
        <taxon>Psychrobacter</taxon>
    </lineage>
</organism>